<dbReference type="GO" id="GO:0005886">
    <property type="term" value="C:plasma membrane"/>
    <property type="evidence" value="ECO:0007669"/>
    <property type="project" value="UniProtKB-SubCell"/>
</dbReference>
<comment type="caution">
    <text evidence="12">The sequence shown here is derived from an EMBL/GenBank/DDBJ whole genome shotgun (WGS) entry which is preliminary data.</text>
</comment>
<dbReference type="NCBIfam" id="TIGR00831">
    <property type="entry name" value="a_cpa1"/>
    <property type="match status" value="1"/>
</dbReference>
<feature type="transmembrane region" description="Helical" evidence="10">
    <location>
        <begin position="112"/>
        <end position="133"/>
    </location>
</feature>
<evidence type="ECO:0000256" key="8">
    <source>
        <dbReference type="ARBA" id="ARBA00023136"/>
    </source>
</evidence>
<name>A0A7W7QNA5_9ACTN</name>
<evidence type="ECO:0000313" key="13">
    <source>
        <dbReference type="Proteomes" id="UP000552644"/>
    </source>
</evidence>
<evidence type="ECO:0000256" key="10">
    <source>
        <dbReference type="RuleBase" id="RU366002"/>
    </source>
</evidence>
<keyword evidence="5 10" id="KW-1133">Transmembrane helix</keyword>
<keyword evidence="13" id="KW-1185">Reference proteome</keyword>
<reference evidence="12 13" key="1">
    <citation type="submission" date="2020-08" db="EMBL/GenBank/DDBJ databases">
        <title>Genomic Encyclopedia of Type Strains, Phase III (KMG-III): the genomes of soil and plant-associated and newly described type strains.</title>
        <authorList>
            <person name="Whitman W."/>
        </authorList>
    </citation>
    <scope>NUCLEOTIDE SEQUENCE [LARGE SCALE GENOMIC DNA]</scope>
    <source>
        <strain evidence="12 13">CECT 8840</strain>
    </source>
</reference>
<evidence type="ECO:0000256" key="6">
    <source>
        <dbReference type="ARBA" id="ARBA00023053"/>
    </source>
</evidence>
<evidence type="ECO:0000256" key="9">
    <source>
        <dbReference type="ARBA" id="ARBA00023201"/>
    </source>
</evidence>
<feature type="transmembrane region" description="Helical" evidence="10">
    <location>
        <begin position="345"/>
        <end position="365"/>
    </location>
</feature>
<dbReference type="AlphaFoldDB" id="A0A7W7QNA5"/>
<comment type="similarity">
    <text evidence="10">Belongs to the monovalent cation:proton antiporter 1 (CPA1) transporter (TC 2.A.36) family.</text>
</comment>
<dbReference type="RefSeq" id="WP_184716106.1">
    <property type="nucleotide sequence ID" value="NZ_JACHJP010000003.1"/>
</dbReference>
<evidence type="ECO:0000256" key="3">
    <source>
        <dbReference type="ARBA" id="ARBA00022475"/>
    </source>
</evidence>
<sequence length="527" mass="57077">MSQASAVQLLVVPIIAIAVAAVARRRGWPSPLLLVLAGLVLSPFVPGYQLDPELVLLVFLPPLLYSAAIDSSYMRLKAVRRPVALLSIGLVLFTTLVIGWVVHLLLPSLPLAAAFALGAIVAPPDAVAAVAVARRLGLPRKVVTILVGESLFNDATALTAYRVAVAAAMGEGISWLDATGRFLYAAAGGVVVGLLLAWCLARILLMLRDALVENTVMLLIPFGVYLAAEAVHVSGVIAVVIVGLYVGHRMPRAGFGTRLLSGAVWRVADFFLETIVFALIGLQLWPIMRELRGADPWALAGMAVAVFAAAVLSRAVWVVPSIYLPRILSRGVRRNEPRAPSWRNVVIVSWAGMRGVVSLAAAFAVPPDFPGRPTLLFLTFVVVIGTLLIQGLSFPALIRRLRISNREEVFNDNLTEAAAQQAAAAAELARLDELVAEGMDEVHREVVEQLRARAERRALTAWERLGGGTGPRGEETPSAVYRRLRREMLAAGREVFVRLRDEGRLDDEVLNRVMHELDFEEATLERD</sequence>
<keyword evidence="8 10" id="KW-0472">Membrane</keyword>
<keyword evidence="7 10" id="KW-0406">Ion transport</keyword>
<keyword evidence="6 10" id="KW-0915">Sodium</keyword>
<dbReference type="InterPro" id="IPR018422">
    <property type="entry name" value="Cation/H_exchanger_CPA1"/>
</dbReference>
<feature type="transmembrane region" description="Helical" evidence="10">
    <location>
        <begin position="6"/>
        <end position="23"/>
    </location>
</feature>
<organism evidence="12 13">
    <name type="scientific">Streptosporangium saharense</name>
    <dbReference type="NCBI Taxonomy" id="1706840"/>
    <lineage>
        <taxon>Bacteria</taxon>
        <taxon>Bacillati</taxon>
        <taxon>Actinomycetota</taxon>
        <taxon>Actinomycetes</taxon>
        <taxon>Streptosporangiales</taxon>
        <taxon>Streptosporangiaceae</taxon>
        <taxon>Streptosporangium</taxon>
    </lineage>
</organism>
<feature type="transmembrane region" description="Helical" evidence="10">
    <location>
        <begin position="54"/>
        <end position="71"/>
    </location>
</feature>
<keyword evidence="3 10" id="KW-1003">Cell membrane</keyword>
<protein>
    <submittedName>
        <fullName evidence="12">CPA1 family monovalent cation:H+ antiporter</fullName>
    </submittedName>
</protein>
<evidence type="ECO:0000259" key="11">
    <source>
        <dbReference type="Pfam" id="PF00999"/>
    </source>
</evidence>
<dbReference type="Gene3D" id="6.10.140.1330">
    <property type="match status" value="1"/>
</dbReference>
<dbReference type="PANTHER" id="PTHR10110">
    <property type="entry name" value="SODIUM/HYDROGEN EXCHANGER"/>
    <property type="match status" value="1"/>
</dbReference>
<feature type="transmembrane region" description="Helical" evidence="10">
    <location>
        <begin position="297"/>
        <end position="324"/>
    </location>
</feature>
<dbReference type="GO" id="GO:0098719">
    <property type="term" value="P:sodium ion import across plasma membrane"/>
    <property type="evidence" value="ECO:0007669"/>
    <property type="project" value="TreeGrafter"/>
</dbReference>
<dbReference type="InterPro" id="IPR006153">
    <property type="entry name" value="Cation/H_exchanger_TM"/>
</dbReference>
<dbReference type="GO" id="GO:0015385">
    <property type="term" value="F:sodium:proton antiporter activity"/>
    <property type="evidence" value="ECO:0007669"/>
    <property type="project" value="InterPro"/>
</dbReference>
<feature type="transmembrane region" description="Helical" evidence="10">
    <location>
        <begin position="182"/>
        <end position="205"/>
    </location>
</feature>
<dbReference type="Pfam" id="PF00999">
    <property type="entry name" value="Na_H_Exchanger"/>
    <property type="match status" value="1"/>
</dbReference>
<keyword evidence="9 10" id="KW-0739">Sodium transport</keyword>
<keyword evidence="2 10" id="KW-0813">Transport</keyword>
<keyword evidence="4 10" id="KW-0812">Transmembrane</keyword>
<accession>A0A7W7QNA5</accession>
<dbReference type="Proteomes" id="UP000552644">
    <property type="component" value="Unassembled WGS sequence"/>
</dbReference>
<evidence type="ECO:0000256" key="5">
    <source>
        <dbReference type="ARBA" id="ARBA00022989"/>
    </source>
</evidence>
<feature type="transmembrane region" description="Helical" evidence="10">
    <location>
        <begin position="225"/>
        <end position="246"/>
    </location>
</feature>
<feature type="transmembrane region" description="Helical" evidence="10">
    <location>
        <begin position="377"/>
        <end position="398"/>
    </location>
</feature>
<evidence type="ECO:0000256" key="7">
    <source>
        <dbReference type="ARBA" id="ARBA00023065"/>
    </source>
</evidence>
<feature type="transmembrane region" description="Helical" evidence="10">
    <location>
        <begin position="83"/>
        <end position="106"/>
    </location>
</feature>
<comment type="subcellular location">
    <subcellularLocation>
        <location evidence="1 10">Cell membrane</location>
        <topology evidence="1 10">Multi-pass membrane protein</topology>
    </subcellularLocation>
</comment>
<evidence type="ECO:0000256" key="1">
    <source>
        <dbReference type="ARBA" id="ARBA00004651"/>
    </source>
</evidence>
<gene>
    <name evidence="12" type="ORF">FHS44_003701</name>
</gene>
<feature type="domain" description="Cation/H+ exchanger transmembrane" evidence="11">
    <location>
        <begin position="16"/>
        <end position="398"/>
    </location>
</feature>
<feature type="transmembrane region" description="Helical" evidence="10">
    <location>
        <begin position="30"/>
        <end position="48"/>
    </location>
</feature>
<evidence type="ECO:0000256" key="2">
    <source>
        <dbReference type="ARBA" id="ARBA00022448"/>
    </source>
</evidence>
<feature type="transmembrane region" description="Helical" evidence="10">
    <location>
        <begin position="267"/>
        <end position="285"/>
    </location>
</feature>
<dbReference type="GO" id="GO:0015386">
    <property type="term" value="F:potassium:proton antiporter activity"/>
    <property type="evidence" value="ECO:0007669"/>
    <property type="project" value="TreeGrafter"/>
</dbReference>
<dbReference type="GO" id="GO:0051453">
    <property type="term" value="P:regulation of intracellular pH"/>
    <property type="evidence" value="ECO:0007669"/>
    <property type="project" value="TreeGrafter"/>
</dbReference>
<evidence type="ECO:0000256" key="4">
    <source>
        <dbReference type="ARBA" id="ARBA00022692"/>
    </source>
</evidence>
<dbReference type="EMBL" id="JACHJP010000003">
    <property type="protein sequence ID" value="MBB4916613.1"/>
    <property type="molecule type" value="Genomic_DNA"/>
</dbReference>
<dbReference type="PANTHER" id="PTHR10110:SF86">
    <property type="entry name" value="SODIUM_HYDROGEN EXCHANGER 7"/>
    <property type="match status" value="1"/>
</dbReference>
<proteinExistence type="inferred from homology"/>
<evidence type="ECO:0000313" key="12">
    <source>
        <dbReference type="EMBL" id="MBB4916613.1"/>
    </source>
</evidence>
<keyword evidence="10" id="KW-0050">Antiport</keyword>
<dbReference type="InterPro" id="IPR004705">
    <property type="entry name" value="Cation/H_exchanger_CPA1_bac"/>
</dbReference>
<comment type="function">
    <text evidence="10">Na(+)/H(+) antiporter that extrudes sodium in exchange for external protons.</text>
</comment>